<sequence length="233" mass="26101">MIETIGITKTIGEKMILRGVNLRINQGESVAILGTNGAGKSTWLKIVAGLLKQSNGDVLLDGVPRKKDDYSQQQRLGYLGHQSFLYEAFSPVENLQFFAKLYQLKSPDKRIHQLIDDVGLSFFKHEPIRSFSRGMIQRLAIARAILHEPDVLLLDEPHTGLDQQAVSLFNRLLLDLKAEGVTIIMVTHDFPQINAICDRAVILRKGKIAEDECIRGRPVSWIHSLYEGEALSS</sequence>
<dbReference type="GO" id="GO:0017004">
    <property type="term" value="P:cytochrome complex assembly"/>
    <property type="evidence" value="ECO:0007669"/>
    <property type="project" value="UniProtKB-KW"/>
</dbReference>
<reference evidence="6 7" key="1">
    <citation type="submission" date="2017-10" db="EMBL/GenBank/DDBJ databases">
        <title>Bacillus sp. nov., a halophilic bacterium isolated from a Keqin Lake.</title>
        <authorList>
            <person name="Wang H."/>
        </authorList>
    </citation>
    <scope>NUCLEOTIDE SEQUENCE [LARGE SCALE GENOMIC DNA]</scope>
    <source>
        <strain evidence="6 7">KQ-12</strain>
    </source>
</reference>
<dbReference type="PROSITE" id="PS50893">
    <property type="entry name" value="ABC_TRANSPORTER_2"/>
    <property type="match status" value="1"/>
</dbReference>
<dbReference type="InterPro" id="IPR051782">
    <property type="entry name" value="ABC_Transporter_VariousFunc"/>
</dbReference>
<dbReference type="Gene3D" id="3.40.50.300">
    <property type="entry name" value="P-loop containing nucleotide triphosphate hydrolases"/>
    <property type="match status" value="1"/>
</dbReference>
<dbReference type="OrthoDB" id="9804819at2"/>
<evidence type="ECO:0000256" key="4">
    <source>
        <dbReference type="ARBA" id="ARBA00022840"/>
    </source>
</evidence>
<keyword evidence="3" id="KW-0201">Cytochrome c-type biogenesis</keyword>
<evidence type="ECO:0000313" key="6">
    <source>
        <dbReference type="EMBL" id="PYZ93397.1"/>
    </source>
</evidence>
<evidence type="ECO:0000256" key="3">
    <source>
        <dbReference type="ARBA" id="ARBA00022748"/>
    </source>
</evidence>
<feature type="domain" description="ABC transporter" evidence="5">
    <location>
        <begin position="2"/>
        <end position="230"/>
    </location>
</feature>
<dbReference type="PANTHER" id="PTHR42939">
    <property type="entry name" value="ABC TRANSPORTER ATP-BINDING PROTEIN ALBC-RELATED"/>
    <property type="match status" value="1"/>
</dbReference>
<dbReference type="InterPro" id="IPR027417">
    <property type="entry name" value="P-loop_NTPase"/>
</dbReference>
<evidence type="ECO:0000256" key="2">
    <source>
        <dbReference type="ARBA" id="ARBA00022741"/>
    </source>
</evidence>
<organism evidence="6 7">
    <name type="scientific">Salipaludibacillus keqinensis</name>
    <dbReference type="NCBI Taxonomy" id="2045207"/>
    <lineage>
        <taxon>Bacteria</taxon>
        <taxon>Bacillati</taxon>
        <taxon>Bacillota</taxon>
        <taxon>Bacilli</taxon>
        <taxon>Bacillales</taxon>
        <taxon>Bacillaceae</taxon>
    </lineage>
</organism>
<evidence type="ECO:0000313" key="7">
    <source>
        <dbReference type="Proteomes" id="UP000248214"/>
    </source>
</evidence>
<dbReference type="RefSeq" id="WP_110609429.1">
    <property type="nucleotide sequence ID" value="NZ_PDOD01000002.1"/>
</dbReference>
<dbReference type="Pfam" id="PF00005">
    <property type="entry name" value="ABC_tran"/>
    <property type="match status" value="1"/>
</dbReference>
<keyword evidence="1" id="KW-0813">Transport</keyword>
<accession>A0A323TIK5</accession>
<dbReference type="InterPro" id="IPR005895">
    <property type="entry name" value="ABC_transptr_haem_export_CcmA"/>
</dbReference>
<keyword evidence="2" id="KW-0547">Nucleotide-binding</keyword>
<evidence type="ECO:0000256" key="1">
    <source>
        <dbReference type="ARBA" id="ARBA00022448"/>
    </source>
</evidence>
<dbReference type="InterPro" id="IPR003439">
    <property type="entry name" value="ABC_transporter-like_ATP-bd"/>
</dbReference>
<dbReference type="CDD" id="cd03230">
    <property type="entry name" value="ABC_DR_subfamily_A"/>
    <property type="match status" value="1"/>
</dbReference>
<name>A0A323TIK5_9BACI</name>
<keyword evidence="7" id="KW-1185">Reference proteome</keyword>
<dbReference type="SMART" id="SM00382">
    <property type="entry name" value="AAA"/>
    <property type="match status" value="1"/>
</dbReference>
<dbReference type="GO" id="GO:0022857">
    <property type="term" value="F:transmembrane transporter activity"/>
    <property type="evidence" value="ECO:0007669"/>
    <property type="project" value="InterPro"/>
</dbReference>
<dbReference type="Proteomes" id="UP000248214">
    <property type="component" value="Unassembled WGS sequence"/>
</dbReference>
<dbReference type="AlphaFoldDB" id="A0A323TIK5"/>
<protein>
    <submittedName>
        <fullName evidence="6">Heme ABC exporter ATP-binding protein CcmA</fullName>
    </submittedName>
</protein>
<dbReference type="GO" id="GO:0005524">
    <property type="term" value="F:ATP binding"/>
    <property type="evidence" value="ECO:0007669"/>
    <property type="project" value="UniProtKB-KW"/>
</dbReference>
<proteinExistence type="predicted"/>
<dbReference type="SUPFAM" id="SSF52540">
    <property type="entry name" value="P-loop containing nucleoside triphosphate hydrolases"/>
    <property type="match status" value="1"/>
</dbReference>
<dbReference type="InterPro" id="IPR003593">
    <property type="entry name" value="AAA+_ATPase"/>
</dbReference>
<dbReference type="GO" id="GO:0016887">
    <property type="term" value="F:ATP hydrolysis activity"/>
    <property type="evidence" value="ECO:0007669"/>
    <property type="project" value="InterPro"/>
</dbReference>
<comment type="caution">
    <text evidence="6">The sequence shown here is derived from an EMBL/GenBank/DDBJ whole genome shotgun (WGS) entry which is preliminary data.</text>
</comment>
<keyword evidence="4 6" id="KW-0067">ATP-binding</keyword>
<evidence type="ECO:0000259" key="5">
    <source>
        <dbReference type="PROSITE" id="PS50893"/>
    </source>
</evidence>
<dbReference type="NCBIfam" id="TIGR01189">
    <property type="entry name" value="ccmA"/>
    <property type="match status" value="1"/>
</dbReference>
<dbReference type="EMBL" id="PDOD01000002">
    <property type="protein sequence ID" value="PYZ93397.1"/>
    <property type="molecule type" value="Genomic_DNA"/>
</dbReference>
<gene>
    <name evidence="6" type="primary">ccmA</name>
    <name evidence="6" type="ORF">CR194_09445</name>
</gene>
<dbReference type="PANTHER" id="PTHR42939:SF1">
    <property type="entry name" value="ABC TRANSPORTER ATP-BINDING PROTEIN ALBC-RELATED"/>
    <property type="match status" value="1"/>
</dbReference>